<gene>
    <name evidence="2" type="ORF">CQW49_09615</name>
</gene>
<sequence length="124" mass="12226">MIVLGLGFRDAAPAASLRAAAEAAASGRLDRVDRLATAADLAGRPALRALAKELGLPVVGAPLDRIAAETRAATSPRIPARYGGRSVAEAAALIVAGRGGRLVAPRAAAPDGTAVAALAEGEGL</sequence>
<accession>A0A2D2D5K7</accession>
<reference evidence="3" key="1">
    <citation type="submission" date="2017-10" db="EMBL/GenBank/DDBJ databases">
        <title>Completed PacBio SMRT sequence of Methylosinus trichosporium OB3b reveals presence of a third large plasmid.</title>
        <authorList>
            <person name="Charles T.C."/>
            <person name="Lynch M.D.J."/>
            <person name="Heil J.R."/>
            <person name="Cheng J."/>
        </authorList>
    </citation>
    <scope>NUCLEOTIDE SEQUENCE [LARGE SCALE GENOMIC DNA]</scope>
    <source>
        <strain evidence="3">OB3b</strain>
    </source>
</reference>
<dbReference type="InterPro" id="IPR002750">
    <property type="entry name" value="CobE/GbiG_C"/>
</dbReference>
<dbReference type="Gene3D" id="3.30.420.180">
    <property type="entry name" value="CobE/GbiG C-terminal domain"/>
    <property type="match status" value="1"/>
</dbReference>
<dbReference type="Pfam" id="PF01890">
    <property type="entry name" value="CbiG_C"/>
    <property type="match status" value="1"/>
</dbReference>
<protein>
    <submittedName>
        <fullName evidence="2">Precorrin methylase</fullName>
    </submittedName>
</protein>
<proteinExistence type="predicted"/>
<feature type="domain" description="CobE/GbiG C-terminal" evidence="1">
    <location>
        <begin position="2"/>
        <end position="116"/>
    </location>
</feature>
<evidence type="ECO:0000313" key="3">
    <source>
        <dbReference type="Proteomes" id="UP000230709"/>
    </source>
</evidence>
<dbReference type="AlphaFoldDB" id="A0A2D2D5K7"/>
<dbReference type="GO" id="GO:0032259">
    <property type="term" value="P:methylation"/>
    <property type="evidence" value="ECO:0007669"/>
    <property type="project" value="UniProtKB-KW"/>
</dbReference>
<dbReference type="STRING" id="595536.GCA_000178815_03232"/>
<dbReference type="InterPro" id="IPR036518">
    <property type="entry name" value="CobE/GbiG_C_sf"/>
</dbReference>
<dbReference type="EMBL" id="CP023737">
    <property type="protein sequence ID" value="ATQ70311.1"/>
    <property type="molecule type" value="Genomic_DNA"/>
</dbReference>
<dbReference type="GO" id="GO:0009236">
    <property type="term" value="P:cobalamin biosynthetic process"/>
    <property type="evidence" value="ECO:0007669"/>
    <property type="project" value="InterPro"/>
</dbReference>
<dbReference type="SUPFAM" id="SSF159664">
    <property type="entry name" value="CobE/GbiG C-terminal domain-like"/>
    <property type="match status" value="1"/>
</dbReference>
<evidence type="ECO:0000313" key="2">
    <source>
        <dbReference type="EMBL" id="ATQ70311.1"/>
    </source>
</evidence>
<organism evidence="2 3">
    <name type="scientific">Methylosinus trichosporium (strain ATCC 35070 / NCIMB 11131 / UNIQEM 75 / OB3b)</name>
    <dbReference type="NCBI Taxonomy" id="595536"/>
    <lineage>
        <taxon>Bacteria</taxon>
        <taxon>Pseudomonadati</taxon>
        <taxon>Pseudomonadota</taxon>
        <taxon>Alphaproteobacteria</taxon>
        <taxon>Hyphomicrobiales</taxon>
        <taxon>Methylocystaceae</taxon>
        <taxon>Methylosinus</taxon>
    </lineage>
</organism>
<dbReference type="GO" id="GO:0008168">
    <property type="term" value="F:methyltransferase activity"/>
    <property type="evidence" value="ECO:0007669"/>
    <property type="project" value="UniProtKB-KW"/>
</dbReference>
<keyword evidence="2" id="KW-0808">Transferase</keyword>
<name>A0A2D2D5K7_METT3</name>
<dbReference type="Proteomes" id="UP000230709">
    <property type="component" value="Chromosome"/>
</dbReference>
<keyword evidence="2" id="KW-0489">Methyltransferase</keyword>
<dbReference type="RefSeq" id="WP_003610531.1">
    <property type="nucleotide sequence ID" value="NZ_ADVE02000001.1"/>
</dbReference>
<keyword evidence="3" id="KW-1185">Reference proteome</keyword>
<dbReference type="KEGG" id="mtw:CQW49_09615"/>
<evidence type="ECO:0000259" key="1">
    <source>
        <dbReference type="Pfam" id="PF01890"/>
    </source>
</evidence>